<organism evidence="4 5">
    <name type="scientific">Candidatus Beckwithbacteria bacterium CG2_30_44_31</name>
    <dbReference type="NCBI Taxonomy" id="1805035"/>
    <lineage>
        <taxon>Bacteria</taxon>
        <taxon>Candidatus Beckwithiibacteriota</taxon>
    </lineage>
</organism>
<dbReference type="SUPFAM" id="SSF75217">
    <property type="entry name" value="alpha/beta knot"/>
    <property type="match status" value="1"/>
</dbReference>
<reference evidence="4 5" key="1">
    <citation type="journal article" date="2016" name="Environ. Microbiol.">
        <title>Genomic resolution of a cold subsurface aquifer community provides metabolic insights for novel microbes adapted to high CO concentrations.</title>
        <authorList>
            <person name="Probst A.J."/>
            <person name="Castelle C.J."/>
            <person name="Singh A."/>
            <person name="Brown C.T."/>
            <person name="Anantharaman K."/>
            <person name="Sharon I."/>
            <person name="Hug L.A."/>
            <person name="Burstein D."/>
            <person name="Emerson J.B."/>
            <person name="Thomas B.C."/>
            <person name="Banfield J.F."/>
        </authorList>
    </citation>
    <scope>NUCLEOTIDE SEQUENCE [LARGE SCALE GENOMIC DNA]</scope>
    <source>
        <strain evidence="4">CG2_30_44_31</strain>
    </source>
</reference>
<protein>
    <recommendedName>
        <fullName evidence="3">tRNA/rRNA methyltransferase SpoU type domain-containing protein</fullName>
    </recommendedName>
</protein>
<evidence type="ECO:0000256" key="2">
    <source>
        <dbReference type="ARBA" id="ARBA00022679"/>
    </source>
</evidence>
<dbReference type="PANTHER" id="PTHR46429">
    <property type="entry name" value="23S RRNA (GUANOSINE-2'-O-)-METHYLTRANSFERASE RLMB"/>
    <property type="match status" value="1"/>
</dbReference>
<dbReference type="EMBL" id="MNXQ01000015">
    <property type="protein sequence ID" value="OIP04052.1"/>
    <property type="molecule type" value="Genomic_DNA"/>
</dbReference>
<dbReference type="GO" id="GO:0003723">
    <property type="term" value="F:RNA binding"/>
    <property type="evidence" value="ECO:0007669"/>
    <property type="project" value="InterPro"/>
</dbReference>
<dbReference type="GO" id="GO:0005829">
    <property type="term" value="C:cytosol"/>
    <property type="evidence" value="ECO:0007669"/>
    <property type="project" value="TreeGrafter"/>
</dbReference>
<dbReference type="InterPro" id="IPR029028">
    <property type="entry name" value="Alpha/beta_knot_MTases"/>
</dbReference>
<keyword evidence="2" id="KW-0808">Transferase</keyword>
<dbReference type="GO" id="GO:0032259">
    <property type="term" value="P:methylation"/>
    <property type="evidence" value="ECO:0007669"/>
    <property type="project" value="UniProtKB-KW"/>
</dbReference>
<feature type="domain" description="tRNA/rRNA methyltransferase SpoU type" evidence="3">
    <location>
        <begin position="1"/>
        <end position="147"/>
    </location>
</feature>
<name>A0A1J5AZT1_9BACT</name>
<dbReference type="GO" id="GO:0006396">
    <property type="term" value="P:RNA processing"/>
    <property type="evidence" value="ECO:0007669"/>
    <property type="project" value="InterPro"/>
</dbReference>
<dbReference type="GO" id="GO:0008173">
    <property type="term" value="F:RNA methyltransferase activity"/>
    <property type="evidence" value="ECO:0007669"/>
    <property type="project" value="InterPro"/>
</dbReference>
<dbReference type="InterPro" id="IPR029026">
    <property type="entry name" value="tRNA_m1G_MTases_N"/>
</dbReference>
<dbReference type="AlphaFoldDB" id="A0A1J5AZT1"/>
<evidence type="ECO:0000313" key="4">
    <source>
        <dbReference type="EMBL" id="OIP04052.1"/>
    </source>
</evidence>
<evidence type="ECO:0000259" key="3">
    <source>
        <dbReference type="Pfam" id="PF00588"/>
    </source>
</evidence>
<dbReference type="PANTHER" id="PTHR46429:SF1">
    <property type="entry name" value="23S RRNA (GUANOSINE-2'-O-)-METHYLTRANSFERASE RLMB"/>
    <property type="match status" value="1"/>
</dbReference>
<evidence type="ECO:0000313" key="5">
    <source>
        <dbReference type="Proteomes" id="UP000183605"/>
    </source>
</evidence>
<dbReference type="InterPro" id="IPR004441">
    <property type="entry name" value="rRNA_MeTrfase_TrmH"/>
</dbReference>
<comment type="caution">
    <text evidence="4">The sequence shown here is derived from an EMBL/GenBank/DDBJ whole genome shotgun (WGS) entry which is preliminary data.</text>
</comment>
<sequence length="152" mass="16893">MIIALENIRSLYNVGSIFRTASFFGIKKILLVGYSGRKAVDIDELHDKVKKTALGAEKDLEIKFLKNSQALIRFSRNNQLKLVAIEQDTQATGLQEWQPEENSILVLGNELRGVSLQVLKAAEEIVEIPRRGQKGSLNVSVAAGIIMVKLFN</sequence>
<dbReference type="Proteomes" id="UP000183605">
    <property type="component" value="Unassembled WGS sequence"/>
</dbReference>
<evidence type="ECO:0000256" key="1">
    <source>
        <dbReference type="ARBA" id="ARBA00022603"/>
    </source>
</evidence>
<proteinExistence type="predicted"/>
<dbReference type="Gene3D" id="3.40.1280.10">
    <property type="match status" value="1"/>
</dbReference>
<keyword evidence="1" id="KW-0489">Methyltransferase</keyword>
<gene>
    <name evidence="4" type="ORF">AUK18_00750</name>
</gene>
<dbReference type="InterPro" id="IPR001537">
    <property type="entry name" value="SpoU_MeTrfase"/>
</dbReference>
<dbReference type="Pfam" id="PF00588">
    <property type="entry name" value="SpoU_methylase"/>
    <property type="match status" value="1"/>
</dbReference>
<accession>A0A1J5AZT1</accession>